<dbReference type="Gene3D" id="2.90.10.10">
    <property type="entry name" value="Bulb-type lectin domain"/>
    <property type="match status" value="1"/>
</dbReference>
<dbReference type="SUPFAM" id="SSF51110">
    <property type="entry name" value="alpha-D-mannose-specific plant lectins"/>
    <property type="match status" value="1"/>
</dbReference>
<dbReference type="SMR" id="A0A8T3BGN5"/>
<dbReference type="InterPro" id="IPR001480">
    <property type="entry name" value="Bulb-type_lectin_dom"/>
</dbReference>
<evidence type="ECO:0000313" key="3">
    <source>
        <dbReference type="EMBL" id="KAI0512222.1"/>
    </source>
</evidence>
<evidence type="ECO:0000259" key="2">
    <source>
        <dbReference type="PROSITE" id="PS50927"/>
    </source>
</evidence>
<gene>
    <name evidence="3" type="ORF">KFK09_012860</name>
</gene>
<dbReference type="PROSITE" id="PS50927">
    <property type="entry name" value="BULB_LECTIN"/>
    <property type="match status" value="1"/>
</dbReference>
<keyword evidence="4" id="KW-1185">Reference proteome</keyword>
<protein>
    <recommendedName>
        <fullName evidence="2">Bulb-type lectin domain-containing protein</fullName>
    </recommendedName>
</protein>
<feature type="signal peptide" evidence="1">
    <location>
        <begin position="1"/>
        <end position="26"/>
    </location>
</feature>
<dbReference type="GO" id="GO:0051707">
    <property type="term" value="P:response to other organism"/>
    <property type="evidence" value="ECO:0007669"/>
    <property type="project" value="UniProtKB-ARBA"/>
</dbReference>
<keyword evidence="1" id="KW-0732">Signal</keyword>
<dbReference type="OrthoDB" id="758731at2759"/>
<proteinExistence type="predicted"/>
<sequence>MAINFVSASTLLSSSILLLLISSCSSTSSGNVLKPEDRLHSGEHLSIGNYKFAMQTDCNLVLYENETVLWASKTQGVGTNCNLYFRVNGELLIISGLGSPVWRSETGGAYGNYELVLQPNGNVVIYASTVWSTGTSSPVRSIHAPPSKTLINNP</sequence>
<comment type="caution">
    <text evidence="3">The sequence shown here is derived from an EMBL/GenBank/DDBJ whole genome shotgun (WGS) entry which is preliminary data.</text>
</comment>
<reference evidence="3" key="1">
    <citation type="journal article" date="2022" name="Front. Genet.">
        <title>Chromosome-Scale Assembly of the Dendrobium nobile Genome Provides Insights Into the Molecular Mechanism of the Biosynthesis of the Medicinal Active Ingredient of Dendrobium.</title>
        <authorList>
            <person name="Xu Q."/>
            <person name="Niu S.-C."/>
            <person name="Li K.-L."/>
            <person name="Zheng P.-J."/>
            <person name="Zhang X.-J."/>
            <person name="Jia Y."/>
            <person name="Liu Y."/>
            <person name="Niu Y.-X."/>
            <person name="Yu L.-H."/>
            <person name="Chen D.-F."/>
            <person name="Zhang G.-Q."/>
        </authorList>
    </citation>
    <scope>NUCLEOTIDE SEQUENCE</scope>
    <source>
        <tissue evidence="3">Leaf</tissue>
    </source>
</reference>
<name>A0A8T3BGN5_DENNO</name>
<feature type="domain" description="Bulb-type lectin" evidence="2">
    <location>
        <begin position="30"/>
        <end position="138"/>
    </location>
</feature>
<accession>A0A8T3BGN5</accession>
<evidence type="ECO:0000313" key="4">
    <source>
        <dbReference type="Proteomes" id="UP000829196"/>
    </source>
</evidence>
<evidence type="ECO:0000256" key="1">
    <source>
        <dbReference type="SAM" id="SignalP"/>
    </source>
</evidence>
<organism evidence="3 4">
    <name type="scientific">Dendrobium nobile</name>
    <name type="common">Orchid</name>
    <dbReference type="NCBI Taxonomy" id="94219"/>
    <lineage>
        <taxon>Eukaryota</taxon>
        <taxon>Viridiplantae</taxon>
        <taxon>Streptophyta</taxon>
        <taxon>Embryophyta</taxon>
        <taxon>Tracheophyta</taxon>
        <taxon>Spermatophyta</taxon>
        <taxon>Magnoliopsida</taxon>
        <taxon>Liliopsida</taxon>
        <taxon>Asparagales</taxon>
        <taxon>Orchidaceae</taxon>
        <taxon>Epidendroideae</taxon>
        <taxon>Malaxideae</taxon>
        <taxon>Dendrobiinae</taxon>
        <taxon>Dendrobium</taxon>
    </lineage>
</organism>
<dbReference type="Proteomes" id="UP000829196">
    <property type="component" value="Unassembled WGS sequence"/>
</dbReference>
<dbReference type="EMBL" id="JAGYWB010000009">
    <property type="protein sequence ID" value="KAI0512222.1"/>
    <property type="molecule type" value="Genomic_DNA"/>
</dbReference>
<dbReference type="InterPro" id="IPR036426">
    <property type="entry name" value="Bulb-type_lectin_dom_sf"/>
</dbReference>
<dbReference type="AlphaFoldDB" id="A0A8T3BGN5"/>
<feature type="chain" id="PRO_5035877969" description="Bulb-type lectin domain-containing protein" evidence="1">
    <location>
        <begin position="27"/>
        <end position="154"/>
    </location>
</feature>
<dbReference type="CDD" id="cd00028">
    <property type="entry name" value="B_lectin"/>
    <property type="match status" value="1"/>
</dbReference>
<dbReference type="SMART" id="SM00108">
    <property type="entry name" value="B_lectin"/>
    <property type="match status" value="1"/>
</dbReference>